<sequence>MLYSVTATNQEGIHGIVSLSSQKSFPTAHPLTTDEGFNPEELMATAWATCLNATIQALLESQKQARPSRVEVTCELHREATIGTGYYFQVNARASIQGFTLEEAESLVQQAHKRCPISKLIAQSQTISLQTVEWNT</sequence>
<dbReference type="SUPFAM" id="SSF82784">
    <property type="entry name" value="OsmC-like"/>
    <property type="match status" value="1"/>
</dbReference>
<dbReference type="Gene3D" id="3.30.300.20">
    <property type="match status" value="1"/>
</dbReference>
<dbReference type="RefSeq" id="WP_075104837.1">
    <property type="nucleotide sequence ID" value="NZ_MSJM01000004.1"/>
</dbReference>
<dbReference type="Proteomes" id="UP000186890">
    <property type="component" value="Unassembled WGS sequence"/>
</dbReference>
<evidence type="ECO:0000256" key="1">
    <source>
        <dbReference type="ARBA" id="ARBA00007378"/>
    </source>
</evidence>
<dbReference type="InterPro" id="IPR003718">
    <property type="entry name" value="OsmC/Ohr_fam"/>
</dbReference>
<accession>A0A1Q8E867</accession>
<dbReference type="PANTHER" id="PTHR33797:SF2">
    <property type="entry name" value="ORGANIC HYDROPEROXIDE RESISTANCE PROTEIN-LIKE"/>
    <property type="match status" value="1"/>
</dbReference>
<evidence type="ECO:0000313" key="3">
    <source>
        <dbReference type="Proteomes" id="UP000186890"/>
    </source>
</evidence>
<dbReference type="AlphaFoldDB" id="A0A1Q8E867"/>
<evidence type="ECO:0008006" key="4">
    <source>
        <dbReference type="Google" id="ProtNLM"/>
    </source>
</evidence>
<dbReference type="InterPro" id="IPR015946">
    <property type="entry name" value="KH_dom-like_a/b"/>
</dbReference>
<comment type="caution">
    <text evidence="2">The sequence shown here is derived from an EMBL/GenBank/DDBJ whole genome shotgun (WGS) entry which is preliminary data.</text>
</comment>
<protein>
    <recommendedName>
        <fullName evidence="4">Osmotically inducible protein OsmC</fullName>
    </recommendedName>
</protein>
<reference evidence="3" key="1">
    <citation type="submission" date="2016-12" db="EMBL/GenBank/DDBJ databases">
        <authorList>
            <person name="Gulvik C.A."/>
        </authorList>
    </citation>
    <scope>NUCLEOTIDE SEQUENCE [LARGE SCALE GENOMIC DNA]</scope>
    <source>
        <strain evidence="3">NED12-00049-6B</strain>
    </source>
</reference>
<dbReference type="GO" id="GO:0006979">
    <property type="term" value="P:response to oxidative stress"/>
    <property type="evidence" value="ECO:0007669"/>
    <property type="project" value="InterPro"/>
</dbReference>
<dbReference type="PANTHER" id="PTHR33797">
    <property type="entry name" value="ORGANIC HYDROPEROXIDE RESISTANCE PROTEIN-LIKE"/>
    <property type="match status" value="1"/>
</dbReference>
<dbReference type="InterPro" id="IPR036102">
    <property type="entry name" value="OsmC/Ohrsf"/>
</dbReference>
<name>A0A1Q8E867_9STRE</name>
<keyword evidence="3" id="KW-1185">Reference proteome</keyword>
<proteinExistence type="inferred from homology"/>
<dbReference type="EMBL" id="MSJM01000004">
    <property type="protein sequence ID" value="OLF47966.1"/>
    <property type="molecule type" value="Genomic_DNA"/>
</dbReference>
<dbReference type="OrthoDB" id="9797508at2"/>
<gene>
    <name evidence="2" type="ORF">BU202_05770</name>
</gene>
<organism evidence="2 3">
    <name type="scientific">Streptococcus cuniculi</name>
    <dbReference type="NCBI Taxonomy" id="1432788"/>
    <lineage>
        <taxon>Bacteria</taxon>
        <taxon>Bacillati</taxon>
        <taxon>Bacillota</taxon>
        <taxon>Bacilli</taxon>
        <taxon>Lactobacillales</taxon>
        <taxon>Streptococcaceae</taxon>
        <taxon>Streptococcus</taxon>
    </lineage>
</organism>
<dbReference type="Pfam" id="PF02566">
    <property type="entry name" value="OsmC"/>
    <property type="match status" value="1"/>
</dbReference>
<dbReference type="InterPro" id="IPR019953">
    <property type="entry name" value="OHR"/>
</dbReference>
<evidence type="ECO:0000313" key="2">
    <source>
        <dbReference type="EMBL" id="OLF47966.1"/>
    </source>
</evidence>
<comment type="similarity">
    <text evidence="1">Belongs to the OsmC/Ohr family.</text>
</comment>